<keyword evidence="2" id="KW-0723">Serine/threonine-protein kinase</keyword>
<keyword evidence="4" id="KW-0547">Nucleotide-binding</keyword>
<dbReference type="Gene3D" id="3.30.200.20">
    <property type="entry name" value="Phosphorylase Kinase, domain 1"/>
    <property type="match status" value="1"/>
</dbReference>
<feature type="compositionally biased region" description="Polar residues" evidence="7">
    <location>
        <begin position="357"/>
        <end position="370"/>
    </location>
</feature>
<dbReference type="GO" id="GO:0004709">
    <property type="term" value="F:MAP kinase kinase kinase activity"/>
    <property type="evidence" value="ECO:0007669"/>
    <property type="project" value="TreeGrafter"/>
</dbReference>
<dbReference type="InterPro" id="IPR008271">
    <property type="entry name" value="Ser/Thr_kinase_AS"/>
</dbReference>
<dbReference type="OrthoDB" id="10261027at2759"/>
<evidence type="ECO:0000256" key="7">
    <source>
        <dbReference type="SAM" id="MobiDB-lite"/>
    </source>
</evidence>
<protein>
    <recommendedName>
        <fullName evidence="8">Protein kinase domain-containing protein</fullName>
    </recommendedName>
</protein>
<comment type="caution">
    <text evidence="9">The sequence shown here is derived from an EMBL/GenBank/DDBJ whole genome shotgun (WGS) entry which is preliminary data.</text>
</comment>
<evidence type="ECO:0000256" key="6">
    <source>
        <dbReference type="ARBA" id="ARBA00022840"/>
    </source>
</evidence>
<keyword evidence="5" id="KW-0418">Kinase</keyword>
<evidence type="ECO:0000256" key="2">
    <source>
        <dbReference type="ARBA" id="ARBA00022527"/>
    </source>
</evidence>
<dbReference type="GO" id="GO:0006955">
    <property type="term" value="P:immune response"/>
    <property type="evidence" value="ECO:0007669"/>
    <property type="project" value="TreeGrafter"/>
</dbReference>
<comment type="similarity">
    <text evidence="1">Belongs to the protein kinase superfamily. STE Ser/Thr protein kinase family. MAP kinase kinase kinase subfamily.</text>
</comment>
<organism evidence="9 12">
    <name type="scientific">Adineta ricciae</name>
    <name type="common">Rotifer</name>
    <dbReference type="NCBI Taxonomy" id="249248"/>
    <lineage>
        <taxon>Eukaryota</taxon>
        <taxon>Metazoa</taxon>
        <taxon>Spiralia</taxon>
        <taxon>Gnathifera</taxon>
        <taxon>Rotifera</taxon>
        <taxon>Eurotatoria</taxon>
        <taxon>Bdelloidea</taxon>
        <taxon>Adinetida</taxon>
        <taxon>Adinetidae</taxon>
        <taxon>Adineta</taxon>
    </lineage>
</organism>
<dbReference type="PROSITE" id="PS00108">
    <property type="entry name" value="PROTEIN_KINASE_ST"/>
    <property type="match status" value="1"/>
</dbReference>
<dbReference type="PANTHER" id="PTHR46716">
    <property type="entry name" value="MITOGEN-ACTIVATED PROTEIN KINASE KINASE KINASE 7"/>
    <property type="match status" value="1"/>
</dbReference>
<evidence type="ECO:0000256" key="5">
    <source>
        <dbReference type="ARBA" id="ARBA00022777"/>
    </source>
</evidence>
<evidence type="ECO:0000313" key="9">
    <source>
        <dbReference type="EMBL" id="CAF1055860.1"/>
    </source>
</evidence>
<dbReference type="GO" id="GO:0019899">
    <property type="term" value="F:enzyme binding"/>
    <property type="evidence" value="ECO:0007669"/>
    <property type="project" value="UniProtKB-ARBA"/>
</dbReference>
<dbReference type="Gene3D" id="1.10.510.10">
    <property type="entry name" value="Transferase(Phosphotransferase) domain 1"/>
    <property type="match status" value="1"/>
</dbReference>
<reference evidence="9" key="1">
    <citation type="submission" date="2021-02" db="EMBL/GenBank/DDBJ databases">
        <authorList>
            <person name="Nowell W R."/>
        </authorList>
    </citation>
    <scope>NUCLEOTIDE SEQUENCE</scope>
</reference>
<dbReference type="GO" id="GO:0043123">
    <property type="term" value="P:positive regulation of canonical NF-kappaB signal transduction"/>
    <property type="evidence" value="ECO:0007669"/>
    <property type="project" value="TreeGrafter"/>
</dbReference>
<keyword evidence="3" id="KW-0808">Transferase</keyword>
<dbReference type="InterPro" id="IPR011009">
    <property type="entry name" value="Kinase-like_dom_sf"/>
</dbReference>
<evidence type="ECO:0000256" key="1">
    <source>
        <dbReference type="ARBA" id="ARBA00006529"/>
    </source>
</evidence>
<dbReference type="PANTHER" id="PTHR46716:SF1">
    <property type="entry name" value="MITOGEN-ACTIVATED PROTEIN KINASE KINASE KINASE 7"/>
    <property type="match status" value="1"/>
</dbReference>
<evidence type="ECO:0000259" key="8">
    <source>
        <dbReference type="PROSITE" id="PS50011"/>
    </source>
</evidence>
<dbReference type="InterPro" id="IPR001245">
    <property type="entry name" value="Ser-Thr/Tyr_kinase_cat_dom"/>
</dbReference>
<dbReference type="EMBL" id="CAJNOJ010000080">
    <property type="protein sequence ID" value="CAF1055860.1"/>
    <property type="molecule type" value="Genomic_DNA"/>
</dbReference>
<sequence length="441" mass="50911">MSNSMGEAAIHAILQDGRYNDTRDKLAKLLIERQIPYFISNDHLKISEIIGRGTFGKVELVTYKKKQYAHKLPVYNSPKHKDNILGEAIRLTDIKEHHPNVQRLYFINLSKFGFLMDYCECGSLDIYVIDDDTSYTFIDVLKWSYQLADALTFIHSKNIMHRDVKLQNILLKDNYKTIVLTDYGSASELGRSLLTNEVGTPITMAPEVFSVTKYTEKCDIYSWAIVFSQLLSKQCNPYEDLKLPAFNLLIKISTTNFRPPKLRNCPTLLEALMYRCWHSDPNERPTLSFVKRVLLLTSTILSKAEATYAENITPTNVEQCENIWMELERPSATESSLNTENVVNQSCSQKTDDMTDTEQNLSDVQQQSNQHQKERTTKSDQILIENENFHNPKTVNQSMNNPLVFKSYNKKQSKKQTHSNESHMYFHHRTPPLIARAIYSD</sequence>
<keyword evidence="6" id="KW-0067">ATP-binding</keyword>
<name>A0A814KUL8_ADIRI</name>
<keyword evidence="11" id="KW-1185">Reference proteome</keyword>
<dbReference type="Proteomes" id="UP000663828">
    <property type="component" value="Unassembled WGS sequence"/>
</dbReference>
<evidence type="ECO:0000313" key="11">
    <source>
        <dbReference type="Proteomes" id="UP000663828"/>
    </source>
</evidence>
<proteinExistence type="inferred from homology"/>
<dbReference type="Proteomes" id="UP000663852">
    <property type="component" value="Unassembled WGS sequence"/>
</dbReference>
<accession>A0A814KUL8</accession>
<dbReference type="Pfam" id="PF00069">
    <property type="entry name" value="Pkinase"/>
    <property type="match status" value="1"/>
</dbReference>
<dbReference type="AlphaFoldDB" id="A0A814KUL8"/>
<dbReference type="SMART" id="SM00220">
    <property type="entry name" value="S_TKc"/>
    <property type="match status" value="1"/>
</dbReference>
<feature type="compositionally biased region" description="Polar residues" evidence="7">
    <location>
        <begin position="332"/>
        <end position="349"/>
    </location>
</feature>
<feature type="region of interest" description="Disordered" evidence="7">
    <location>
        <begin position="331"/>
        <end position="378"/>
    </location>
</feature>
<evidence type="ECO:0000313" key="10">
    <source>
        <dbReference type="EMBL" id="CAF1328507.1"/>
    </source>
</evidence>
<dbReference type="GO" id="GO:0005524">
    <property type="term" value="F:ATP binding"/>
    <property type="evidence" value="ECO:0007669"/>
    <property type="project" value="UniProtKB-KW"/>
</dbReference>
<feature type="domain" description="Protein kinase" evidence="8">
    <location>
        <begin position="44"/>
        <end position="296"/>
    </location>
</feature>
<gene>
    <name evidence="9" type="ORF">EDS130_LOCUS17665</name>
    <name evidence="10" type="ORF">XAT740_LOCUS30304</name>
</gene>
<evidence type="ECO:0000256" key="3">
    <source>
        <dbReference type="ARBA" id="ARBA00022679"/>
    </source>
</evidence>
<dbReference type="GO" id="GO:0007254">
    <property type="term" value="P:JNK cascade"/>
    <property type="evidence" value="ECO:0007669"/>
    <property type="project" value="TreeGrafter"/>
</dbReference>
<dbReference type="PRINTS" id="PR00109">
    <property type="entry name" value="TYRKINASE"/>
</dbReference>
<dbReference type="SUPFAM" id="SSF56112">
    <property type="entry name" value="Protein kinase-like (PK-like)"/>
    <property type="match status" value="1"/>
</dbReference>
<dbReference type="EMBL" id="CAJNOR010002691">
    <property type="protein sequence ID" value="CAF1328507.1"/>
    <property type="molecule type" value="Genomic_DNA"/>
</dbReference>
<evidence type="ECO:0000313" key="12">
    <source>
        <dbReference type="Proteomes" id="UP000663852"/>
    </source>
</evidence>
<evidence type="ECO:0000256" key="4">
    <source>
        <dbReference type="ARBA" id="ARBA00022741"/>
    </source>
</evidence>
<dbReference type="InterPro" id="IPR000719">
    <property type="entry name" value="Prot_kinase_dom"/>
</dbReference>
<dbReference type="PROSITE" id="PS50011">
    <property type="entry name" value="PROTEIN_KINASE_DOM"/>
    <property type="match status" value="1"/>
</dbReference>